<dbReference type="Gene3D" id="3.40.190.10">
    <property type="entry name" value="Periplasmic binding protein-like II"/>
    <property type="match status" value="1"/>
</dbReference>
<dbReference type="PANTHER" id="PTHR43649">
    <property type="entry name" value="ARABINOSE-BINDING PROTEIN-RELATED"/>
    <property type="match status" value="1"/>
</dbReference>
<dbReference type="Proteomes" id="UP000199708">
    <property type="component" value="Unassembled WGS sequence"/>
</dbReference>
<dbReference type="CDD" id="cd13585">
    <property type="entry name" value="PBP2_TMBP_like"/>
    <property type="match status" value="1"/>
</dbReference>
<organism evidence="2 3">
    <name type="scientific">Facklamia miroungae</name>
    <dbReference type="NCBI Taxonomy" id="120956"/>
    <lineage>
        <taxon>Bacteria</taxon>
        <taxon>Bacillati</taxon>
        <taxon>Bacillota</taxon>
        <taxon>Bacilli</taxon>
        <taxon>Lactobacillales</taxon>
        <taxon>Aerococcaceae</taxon>
        <taxon>Facklamia</taxon>
    </lineage>
</organism>
<keyword evidence="2" id="KW-0813">Transport</keyword>
<sequence>MKKKLKTILAASLFFSTMFAPITSMAQEEKEPVEISFMIPDWGAPSEEMLAAFEEESGIKVNVLPTGWDDIRDKLAIAAASDTVAADVFEVDWSWMGEFTSADWLAPIELEDADEFPAIGQFMVNDTIYAVPYGNDFRVAYYNTKMYEEAGLKEEPKTWDEVIEQAKKIKADGVVEYPVSIPLGAEENLTTSFLWLAYTLSGKVFNDDNTLNEEATLDALKIFKTLVDEELVNPGNVNSSGMDAYGQISTGDTAFMVGPSSYVGRVNDEEQSSVVGQVMPILLPGKETTSEKTVPFQEAVGISPNTENMEAAQTFVKWYTSEETQLELFEVVGALPTRLNILQQLIDENKIENTGAMIELAEMAESPFPNGVPEYYFEMSIEIYNTINKMVTTDQSAEDAVKELVEKVNNIVEEYAE</sequence>
<keyword evidence="1" id="KW-0732">Signal</keyword>
<feature type="signal peptide" evidence="1">
    <location>
        <begin position="1"/>
        <end position="26"/>
    </location>
</feature>
<name>A0A1G7UZ23_9LACT</name>
<dbReference type="AlphaFoldDB" id="A0A1G7UZ23"/>
<keyword evidence="2" id="KW-0762">Sugar transport</keyword>
<dbReference type="InterPro" id="IPR050490">
    <property type="entry name" value="Bact_solute-bd_prot1"/>
</dbReference>
<dbReference type="SUPFAM" id="SSF53850">
    <property type="entry name" value="Periplasmic binding protein-like II"/>
    <property type="match status" value="1"/>
</dbReference>
<evidence type="ECO:0000313" key="3">
    <source>
        <dbReference type="Proteomes" id="UP000199708"/>
    </source>
</evidence>
<dbReference type="RefSeq" id="WP_090290439.1">
    <property type="nucleotide sequence ID" value="NZ_FNCK01000013.1"/>
</dbReference>
<proteinExistence type="predicted"/>
<evidence type="ECO:0000313" key="2">
    <source>
        <dbReference type="EMBL" id="SDG52792.1"/>
    </source>
</evidence>
<feature type="chain" id="PRO_5011758468" evidence="1">
    <location>
        <begin position="27"/>
        <end position="417"/>
    </location>
</feature>
<dbReference type="OrthoDB" id="9768630at2"/>
<keyword evidence="3" id="KW-1185">Reference proteome</keyword>
<gene>
    <name evidence="2" type="ORF">SAMN05421791_11312</name>
</gene>
<dbReference type="InterPro" id="IPR006059">
    <property type="entry name" value="SBP"/>
</dbReference>
<dbReference type="Pfam" id="PF01547">
    <property type="entry name" value="SBP_bac_1"/>
    <property type="match status" value="1"/>
</dbReference>
<evidence type="ECO:0000256" key="1">
    <source>
        <dbReference type="SAM" id="SignalP"/>
    </source>
</evidence>
<dbReference type="PANTHER" id="PTHR43649:SF12">
    <property type="entry name" value="DIACETYLCHITOBIOSE BINDING PROTEIN DASA"/>
    <property type="match status" value="1"/>
</dbReference>
<accession>A0A1G7UZ23</accession>
<dbReference type="STRING" id="120956.SAMN05421791_11312"/>
<protein>
    <submittedName>
        <fullName evidence="2">Multiple sugar transport system substrate-binding protein</fullName>
    </submittedName>
</protein>
<reference evidence="2 3" key="1">
    <citation type="submission" date="2016-10" db="EMBL/GenBank/DDBJ databases">
        <authorList>
            <person name="de Groot N.N."/>
        </authorList>
    </citation>
    <scope>NUCLEOTIDE SEQUENCE [LARGE SCALE GENOMIC DNA]</scope>
    <source>
        <strain evidence="2 3">ATCC BAA-466</strain>
    </source>
</reference>
<dbReference type="EMBL" id="FNCK01000013">
    <property type="protein sequence ID" value="SDG52792.1"/>
    <property type="molecule type" value="Genomic_DNA"/>
</dbReference>